<dbReference type="PANTHER" id="PTHR10173:SF52">
    <property type="entry name" value="METHIONINE-R-SULFOXIDE REDUCTASE B1"/>
    <property type="match status" value="1"/>
</dbReference>
<comment type="caution">
    <text evidence="9">The sequence shown here is derived from an EMBL/GenBank/DDBJ whole genome shotgun (WGS) entry which is preliminary data.</text>
</comment>
<dbReference type="FunFam" id="2.170.150.20:FF:000001">
    <property type="entry name" value="Peptide methionine sulfoxide reductase MsrB"/>
    <property type="match status" value="1"/>
</dbReference>
<evidence type="ECO:0000259" key="8">
    <source>
        <dbReference type="PROSITE" id="PS51790"/>
    </source>
</evidence>
<evidence type="ECO:0000256" key="1">
    <source>
        <dbReference type="ARBA" id="ARBA00001947"/>
    </source>
</evidence>
<evidence type="ECO:0000256" key="7">
    <source>
        <dbReference type="ARBA" id="ARBA00048488"/>
    </source>
</evidence>
<dbReference type="AlphaFoldDB" id="A0A1F5QDF5"/>
<evidence type="ECO:0000256" key="3">
    <source>
        <dbReference type="ARBA" id="ARBA00012499"/>
    </source>
</evidence>
<dbReference type="InterPro" id="IPR002579">
    <property type="entry name" value="Met_Sox_Rdtase_MsrB_dom"/>
</dbReference>
<protein>
    <recommendedName>
        <fullName evidence="3">peptide-methionine (R)-S-oxide reductase</fullName>
        <ecNumber evidence="3">1.8.4.12</ecNumber>
    </recommendedName>
</protein>
<dbReference type="PANTHER" id="PTHR10173">
    <property type="entry name" value="METHIONINE SULFOXIDE REDUCTASE"/>
    <property type="match status" value="1"/>
</dbReference>
<dbReference type="PROSITE" id="PS51790">
    <property type="entry name" value="MSRB"/>
    <property type="match status" value="1"/>
</dbReference>
<comment type="similarity">
    <text evidence="2">Belongs to the MsrB Met sulfoxide reductase family.</text>
</comment>
<evidence type="ECO:0000256" key="5">
    <source>
        <dbReference type="ARBA" id="ARBA00022833"/>
    </source>
</evidence>
<dbReference type="GO" id="GO:0046872">
    <property type="term" value="F:metal ion binding"/>
    <property type="evidence" value="ECO:0007669"/>
    <property type="project" value="UniProtKB-KW"/>
</dbReference>
<gene>
    <name evidence="9" type="ORF">A3J05_04815</name>
</gene>
<evidence type="ECO:0000256" key="2">
    <source>
        <dbReference type="ARBA" id="ARBA00007174"/>
    </source>
</evidence>
<dbReference type="GO" id="GO:0006979">
    <property type="term" value="P:response to oxidative stress"/>
    <property type="evidence" value="ECO:0007669"/>
    <property type="project" value="InterPro"/>
</dbReference>
<dbReference type="InterPro" id="IPR028427">
    <property type="entry name" value="Met_Sox_Rdtase_MsrB"/>
</dbReference>
<dbReference type="InterPro" id="IPR011057">
    <property type="entry name" value="Mss4-like_sf"/>
</dbReference>
<dbReference type="SUPFAM" id="SSF51316">
    <property type="entry name" value="Mss4-like"/>
    <property type="match status" value="1"/>
</dbReference>
<dbReference type="EC" id="1.8.4.12" evidence="3"/>
<evidence type="ECO:0000256" key="6">
    <source>
        <dbReference type="ARBA" id="ARBA00023002"/>
    </source>
</evidence>
<sequence>MNEEEYRKKFTPEEYAVLREGATEAPFTGEYVDMHEDGMFHCKACGASLFSSEAKFDSGTGWPSFTDPVNAEHVELVPDDSHGMRRTEVRCKNCGSHLGHLFDDGPRDKGGKRFCINSCALDFKER</sequence>
<evidence type="ECO:0000256" key="4">
    <source>
        <dbReference type="ARBA" id="ARBA00022723"/>
    </source>
</evidence>
<dbReference type="Gene3D" id="2.170.150.20">
    <property type="entry name" value="Peptide methionine sulfoxide reductase"/>
    <property type="match status" value="1"/>
</dbReference>
<feature type="domain" description="MsrB" evidence="8">
    <location>
        <begin position="3"/>
        <end position="126"/>
    </location>
</feature>
<dbReference type="Proteomes" id="UP000177235">
    <property type="component" value="Unassembled WGS sequence"/>
</dbReference>
<dbReference type="EMBL" id="MFFF01000008">
    <property type="protein sequence ID" value="OGE99912.1"/>
    <property type="molecule type" value="Genomic_DNA"/>
</dbReference>
<comment type="catalytic activity">
    <reaction evidence="7">
        <text>L-methionyl-[protein] + [thioredoxin]-disulfide + H2O = L-methionyl-(R)-S-oxide-[protein] + [thioredoxin]-dithiol</text>
        <dbReference type="Rhea" id="RHEA:24164"/>
        <dbReference type="Rhea" id="RHEA-COMP:10698"/>
        <dbReference type="Rhea" id="RHEA-COMP:10700"/>
        <dbReference type="Rhea" id="RHEA-COMP:12313"/>
        <dbReference type="Rhea" id="RHEA-COMP:12314"/>
        <dbReference type="ChEBI" id="CHEBI:15377"/>
        <dbReference type="ChEBI" id="CHEBI:16044"/>
        <dbReference type="ChEBI" id="CHEBI:29950"/>
        <dbReference type="ChEBI" id="CHEBI:45764"/>
        <dbReference type="ChEBI" id="CHEBI:50058"/>
        <dbReference type="EC" id="1.8.4.12"/>
    </reaction>
</comment>
<comment type="cofactor">
    <cofactor evidence="1">
        <name>Zn(2+)</name>
        <dbReference type="ChEBI" id="CHEBI:29105"/>
    </cofactor>
</comment>
<evidence type="ECO:0000313" key="9">
    <source>
        <dbReference type="EMBL" id="OGE99912.1"/>
    </source>
</evidence>
<dbReference type="GO" id="GO:0005737">
    <property type="term" value="C:cytoplasm"/>
    <property type="evidence" value="ECO:0007669"/>
    <property type="project" value="TreeGrafter"/>
</dbReference>
<reference evidence="9 10" key="1">
    <citation type="journal article" date="2016" name="Nat. Commun.">
        <title>Thousands of microbial genomes shed light on interconnected biogeochemical processes in an aquifer system.</title>
        <authorList>
            <person name="Anantharaman K."/>
            <person name="Brown C.T."/>
            <person name="Hug L.A."/>
            <person name="Sharon I."/>
            <person name="Castelle C.J."/>
            <person name="Probst A.J."/>
            <person name="Thomas B.C."/>
            <person name="Singh A."/>
            <person name="Wilkins M.J."/>
            <person name="Karaoz U."/>
            <person name="Brodie E.L."/>
            <person name="Williams K.H."/>
            <person name="Hubbard S.S."/>
            <person name="Banfield J.F."/>
        </authorList>
    </citation>
    <scope>NUCLEOTIDE SEQUENCE [LARGE SCALE GENOMIC DNA]</scope>
</reference>
<name>A0A1F5QDF5_9BACT</name>
<evidence type="ECO:0000313" key="10">
    <source>
        <dbReference type="Proteomes" id="UP000177235"/>
    </source>
</evidence>
<dbReference type="Pfam" id="PF01641">
    <property type="entry name" value="SelR"/>
    <property type="match status" value="1"/>
</dbReference>
<dbReference type="GO" id="GO:0033743">
    <property type="term" value="F:peptide-methionine (R)-S-oxide reductase activity"/>
    <property type="evidence" value="ECO:0007669"/>
    <property type="project" value="UniProtKB-EC"/>
</dbReference>
<dbReference type="NCBIfam" id="TIGR00357">
    <property type="entry name" value="peptide-methionine (R)-S-oxide reductase MsrB"/>
    <property type="match status" value="1"/>
</dbReference>
<proteinExistence type="inferred from homology"/>
<keyword evidence="4" id="KW-0479">Metal-binding</keyword>
<accession>A0A1F5QDF5</accession>
<dbReference type="GO" id="GO:0030091">
    <property type="term" value="P:protein repair"/>
    <property type="evidence" value="ECO:0007669"/>
    <property type="project" value="InterPro"/>
</dbReference>
<keyword evidence="5" id="KW-0862">Zinc</keyword>
<keyword evidence="6" id="KW-0560">Oxidoreductase</keyword>
<organism evidence="9 10">
    <name type="scientific">Candidatus Doudnabacteria bacterium RIFCSPLOWO2_02_FULL_48_13</name>
    <dbReference type="NCBI Taxonomy" id="1817845"/>
    <lineage>
        <taxon>Bacteria</taxon>
        <taxon>Candidatus Doudnaibacteriota</taxon>
    </lineage>
</organism>